<dbReference type="RefSeq" id="XP_001647169.1">
    <property type="nucleotide sequence ID" value="XM_001647119.1"/>
</dbReference>
<dbReference type="PhylomeDB" id="A7TEK4"/>
<dbReference type="HOGENOM" id="CLU_1073615_0_0_1"/>
<dbReference type="PANTHER" id="PTHR11850">
    <property type="entry name" value="HOMEOBOX PROTEIN TRANSCRIPTION FACTORS"/>
    <property type="match status" value="1"/>
</dbReference>
<comment type="subcellular location">
    <subcellularLocation>
        <location evidence="4">Nucleus</location>
    </subcellularLocation>
</comment>
<evidence type="ECO:0000256" key="2">
    <source>
        <dbReference type="ARBA" id="ARBA00023155"/>
    </source>
</evidence>
<accession>A7TEK4</accession>
<dbReference type="SMART" id="SM00389">
    <property type="entry name" value="HOX"/>
    <property type="match status" value="1"/>
</dbReference>
<protein>
    <recommendedName>
        <fullName evidence="6">Homeobox domain-containing protein</fullName>
    </recommendedName>
</protein>
<feature type="DNA-binding region" description="Homeobox" evidence="4">
    <location>
        <begin position="161"/>
        <end position="218"/>
    </location>
</feature>
<evidence type="ECO:0000256" key="4">
    <source>
        <dbReference type="PROSITE-ProRule" id="PRU00108"/>
    </source>
</evidence>
<organism evidence="8">
    <name type="scientific">Vanderwaltozyma polyspora (strain ATCC 22028 / DSM 70294 / BCRC 21397 / CBS 2163 / NBRC 10782 / NRRL Y-8283 / UCD 57-17)</name>
    <name type="common">Kluyveromyces polysporus</name>
    <dbReference type="NCBI Taxonomy" id="436907"/>
    <lineage>
        <taxon>Eukaryota</taxon>
        <taxon>Fungi</taxon>
        <taxon>Dikarya</taxon>
        <taxon>Ascomycota</taxon>
        <taxon>Saccharomycotina</taxon>
        <taxon>Saccharomycetes</taxon>
        <taxon>Saccharomycetales</taxon>
        <taxon>Saccharomycetaceae</taxon>
        <taxon>Vanderwaltozyma</taxon>
    </lineage>
</organism>
<dbReference type="InterPro" id="IPR009057">
    <property type="entry name" value="Homeodomain-like_sf"/>
</dbReference>
<dbReference type="CDD" id="cd00086">
    <property type="entry name" value="homeodomain"/>
    <property type="match status" value="1"/>
</dbReference>
<dbReference type="InterPro" id="IPR050224">
    <property type="entry name" value="TALE_homeobox"/>
</dbReference>
<keyword evidence="3 4" id="KW-0539">Nucleus</keyword>
<dbReference type="InterPro" id="IPR001356">
    <property type="entry name" value="HD"/>
</dbReference>
<dbReference type="Pfam" id="PF05920">
    <property type="entry name" value="Homeobox_KN"/>
    <property type="match status" value="1"/>
</dbReference>
<evidence type="ECO:0000256" key="3">
    <source>
        <dbReference type="ARBA" id="ARBA00023242"/>
    </source>
</evidence>
<feature type="domain" description="Homeobox" evidence="6">
    <location>
        <begin position="159"/>
        <end position="217"/>
    </location>
</feature>
<dbReference type="Gene3D" id="1.10.10.60">
    <property type="entry name" value="Homeodomain-like"/>
    <property type="match status" value="1"/>
</dbReference>
<gene>
    <name evidence="7" type="ORF">Kpol_1036p56</name>
</gene>
<evidence type="ECO:0000313" key="8">
    <source>
        <dbReference type="Proteomes" id="UP000000267"/>
    </source>
</evidence>
<dbReference type="OMA" id="GNGDEDH"/>
<evidence type="ECO:0000256" key="1">
    <source>
        <dbReference type="ARBA" id="ARBA00023125"/>
    </source>
</evidence>
<proteinExistence type="predicted"/>
<dbReference type="GO" id="GO:0003677">
    <property type="term" value="F:DNA binding"/>
    <property type="evidence" value="ECO:0007669"/>
    <property type="project" value="UniProtKB-UniRule"/>
</dbReference>
<dbReference type="PROSITE" id="PS50071">
    <property type="entry name" value="HOMEOBOX_2"/>
    <property type="match status" value="1"/>
</dbReference>
<dbReference type="InterPro" id="IPR008422">
    <property type="entry name" value="KN_HD"/>
</dbReference>
<feature type="region of interest" description="Disordered" evidence="5">
    <location>
        <begin position="66"/>
        <end position="92"/>
    </location>
</feature>
<keyword evidence="8" id="KW-1185">Reference proteome</keyword>
<dbReference type="GO" id="GO:0005634">
    <property type="term" value="C:nucleus"/>
    <property type="evidence" value="ECO:0007669"/>
    <property type="project" value="UniProtKB-SubCell"/>
</dbReference>
<name>A7TEK4_VANPO</name>
<reference evidence="7 8" key="1">
    <citation type="journal article" date="2007" name="Proc. Natl. Acad. Sci. U.S.A.">
        <title>Independent sorting-out of thousands of duplicated gene pairs in two yeast species descended from a whole-genome duplication.</title>
        <authorList>
            <person name="Scannell D.R."/>
            <person name="Frank A.C."/>
            <person name="Conant G.C."/>
            <person name="Byrne K.P."/>
            <person name="Woolfit M."/>
            <person name="Wolfe K.H."/>
        </authorList>
    </citation>
    <scope>NUCLEOTIDE SEQUENCE [LARGE SCALE GENOMIC DNA]</scope>
    <source>
        <strain evidence="8">ATCC 22028 / DSM 70294 / BCRC 21397 / CBS 2163 / NBRC 10782 / NRRL Y-8283 / UCD 57-17</strain>
    </source>
</reference>
<evidence type="ECO:0000313" key="7">
    <source>
        <dbReference type="EMBL" id="EDO19311.1"/>
    </source>
</evidence>
<dbReference type="OrthoDB" id="10056939at2759"/>
<dbReference type="EMBL" id="DS480380">
    <property type="protein sequence ID" value="EDO19311.1"/>
    <property type="molecule type" value="Genomic_DNA"/>
</dbReference>
<dbReference type="eggNOG" id="KOG0773">
    <property type="taxonomic scope" value="Eukaryota"/>
</dbReference>
<dbReference type="GO" id="GO:0006355">
    <property type="term" value="P:regulation of DNA-templated transcription"/>
    <property type="evidence" value="ECO:0007669"/>
    <property type="project" value="InterPro"/>
</dbReference>
<dbReference type="KEGG" id="vpo:Kpol_1036p56"/>
<dbReference type="InParanoid" id="A7TEK4"/>
<sequence length="265" mass="30448">MIHTMQSPQQIRLPSIRSLIDSIDNYDLPSIQQSSLNSNTHYNYQNNYILEPTTITKKDLNYNPHLSSPSYYNDRGDTSQLISSHNHHHHHSNNILTPMPSPIPSPVHSLVADEKQLLSAAATINSIHNNVASTPYRNTISNVSKKSMKKCHGIIGAGKRSNLPKNSVQILNQWLLNHLQNPYPTPQEKKELLKQTGLTKIQLSNWFINVRRRKIFSDYYDIVNKTGERNKGNGDEDHNNYLQLSATRRKRLSDRLEELKRLKDL</sequence>
<dbReference type="SUPFAM" id="SSF46689">
    <property type="entry name" value="Homeodomain-like"/>
    <property type="match status" value="1"/>
</dbReference>
<evidence type="ECO:0000256" key="5">
    <source>
        <dbReference type="SAM" id="MobiDB-lite"/>
    </source>
</evidence>
<dbReference type="Proteomes" id="UP000000267">
    <property type="component" value="Unassembled WGS sequence"/>
</dbReference>
<evidence type="ECO:0000259" key="6">
    <source>
        <dbReference type="PROSITE" id="PS50071"/>
    </source>
</evidence>
<dbReference type="AlphaFoldDB" id="A7TEK4"/>
<dbReference type="FunCoup" id="A7TEK4">
    <property type="interactions" value="894"/>
</dbReference>
<dbReference type="STRING" id="436907.A7TEK4"/>
<keyword evidence="1 4" id="KW-0238">DNA-binding</keyword>
<dbReference type="GeneID" id="5547650"/>
<keyword evidence="2 4" id="KW-0371">Homeobox</keyword>